<evidence type="ECO:0000313" key="3">
    <source>
        <dbReference type="EMBL" id="GAA4958721.1"/>
    </source>
</evidence>
<keyword evidence="4" id="KW-1185">Reference proteome</keyword>
<proteinExistence type="inferred from homology"/>
<feature type="domain" description="NAD-dependent epimerase/dehydratase" evidence="2">
    <location>
        <begin position="8"/>
        <end position="209"/>
    </location>
</feature>
<dbReference type="PANTHER" id="PTHR43000">
    <property type="entry name" value="DTDP-D-GLUCOSE 4,6-DEHYDRATASE-RELATED"/>
    <property type="match status" value="1"/>
</dbReference>
<evidence type="ECO:0000313" key="4">
    <source>
        <dbReference type="Proteomes" id="UP001500466"/>
    </source>
</evidence>
<accession>A0ABP9H449</accession>
<evidence type="ECO:0000256" key="1">
    <source>
        <dbReference type="ARBA" id="ARBA00007637"/>
    </source>
</evidence>
<dbReference type="Gene3D" id="3.40.50.720">
    <property type="entry name" value="NAD(P)-binding Rossmann-like Domain"/>
    <property type="match status" value="1"/>
</dbReference>
<reference evidence="4" key="1">
    <citation type="journal article" date="2019" name="Int. J. Syst. Evol. Microbiol.">
        <title>The Global Catalogue of Microorganisms (GCM) 10K type strain sequencing project: providing services to taxonomists for standard genome sequencing and annotation.</title>
        <authorList>
            <consortium name="The Broad Institute Genomics Platform"/>
            <consortium name="The Broad Institute Genome Sequencing Center for Infectious Disease"/>
            <person name="Wu L."/>
            <person name="Ma J."/>
        </authorList>
    </citation>
    <scope>NUCLEOTIDE SEQUENCE [LARGE SCALE GENOMIC DNA]</scope>
    <source>
        <strain evidence="4">JCM 17986</strain>
    </source>
</reference>
<dbReference type="InterPro" id="IPR036291">
    <property type="entry name" value="NAD(P)-bd_dom_sf"/>
</dbReference>
<comment type="similarity">
    <text evidence="1">Belongs to the NAD(P)-dependent epimerase/dehydratase family.</text>
</comment>
<dbReference type="Pfam" id="PF01370">
    <property type="entry name" value="Epimerase"/>
    <property type="match status" value="1"/>
</dbReference>
<sequence length="304" mass="32808">MALEGSKIVVTGVTGQVAEPVAKLLARDNDVYGAARFGDEEARERLEAAGVTCVKIDLGAGEVADLPADADYVINFAVAKSGDWDADLDANAGGVLWLMDHHRSARAFLHCSSTAVYQPNGHRKFKESDALGDNHRVWSFLETYSICKIAAEGAARWGAAKYNLPTTIARLSVPYGDNGGWPAIHLEMMIAGAPVQVHSDAPSIYHPIHEEDIVASLPKLFAAAGTPPTVVNWGGTEAVSVEEWCTYLGELTGLEPEFDATDATISSVALDLTRMHEVIGTTNVHWKDGMRRMVEKFHPELLKG</sequence>
<dbReference type="SUPFAM" id="SSF51735">
    <property type="entry name" value="NAD(P)-binding Rossmann-fold domains"/>
    <property type="match status" value="1"/>
</dbReference>
<organism evidence="3 4">
    <name type="scientific">Yinghuangia aomiensis</name>
    <dbReference type="NCBI Taxonomy" id="676205"/>
    <lineage>
        <taxon>Bacteria</taxon>
        <taxon>Bacillati</taxon>
        <taxon>Actinomycetota</taxon>
        <taxon>Actinomycetes</taxon>
        <taxon>Kitasatosporales</taxon>
        <taxon>Streptomycetaceae</taxon>
        <taxon>Yinghuangia</taxon>
    </lineage>
</organism>
<dbReference type="RefSeq" id="WP_345675162.1">
    <property type="nucleotide sequence ID" value="NZ_BAABHS010000006.1"/>
</dbReference>
<dbReference type="EMBL" id="BAABHS010000006">
    <property type="protein sequence ID" value="GAA4958721.1"/>
    <property type="molecule type" value="Genomic_DNA"/>
</dbReference>
<name>A0ABP9H449_9ACTN</name>
<comment type="caution">
    <text evidence="3">The sequence shown here is derived from an EMBL/GenBank/DDBJ whole genome shotgun (WGS) entry which is preliminary data.</text>
</comment>
<evidence type="ECO:0000259" key="2">
    <source>
        <dbReference type="Pfam" id="PF01370"/>
    </source>
</evidence>
<dbReference type="InterPro" id="IPR001509">
    <property type="entry name" value="Epimerase_deHydtase"/>
</dbReference>
<protein>
    <submittedName>
        <fullName evidence="3">NAD(P)-dependent oxidoreductase</fullName>
    </submittedName>
</protein>
<dbReference type="Proteomes" id="UP001500466">
    <property type="component" value="Unassembled WGS sequence"/>
</dbReference>
<gene>
    <name evidence="3" type="ORF">GCM10023205_21800</name>
</gene>